<evidence type="ECO:0000313" key="12">
    <source>
        <dbReference type="Proteomes" id="UP000604381"/>
    </source>
</evidence>
<dbReference type="PANTHER" id="PTHR42755">
    <property type="entry name" value="3-DEOXY-MANNO-OCTULOSONATE CYTIDYLYLTRANSFERASE"/>
    <property type="match status" value="1"/>
</dbReference>
<dbReference type="Gene3D" id="3.40.50.11720">
    <property type="entry name" value="3-Deoxy-D-manno-octulosonic-acid transferase, N-terminal domain"/>
    <property type="match status" value="1"/>
</dbReference>
<comment type="subcellular location">
    <subcellularLocation>
        <location evidence="9">Cell membrane</location>
    </subcellularLocation>
</comment>
<keyword evidence="9" id="KW-1003">Cell membrane</keyword>
<dbReference type="Gene3D" id="3.40.50.2000">
    <property type="entry name" value="Glycogen Phosphorylase B"/>
    <property type="match status" value="1"/>
</dbReference>
<comment type="caution">
    <text evidence="11">The sequence shown here is derived from an EMBL/GenBank/DDBJ whole genome shotgun (WGS) entry which is preliminary data.</text>
</comment>
<evidence type="ECO:0000256" key="1">
    <source>
        <dbReference type="ARBA" id="ARBA00004713"/>
    </source>
</evidence>
<keyword evidence="9" id="KW-0448">Lipopolysaccharide biosynthesis</keyword>
<evidence type="ECO:0000256" key="7">
    <source>
        <dbReference type="PIRSR" id="PIRSR639901-1"/>
    </source>
</evidence>
<evidence type="ECO:0000256" key="2">
    <source>
        <dbReference type="ARBA" id="ARBA00012621"/>
    </source>
</evidence>
<evidence type="ECO:0000256" key="8">
    <source>
        <dbReference type="PIRSR" id="PIRSR639901-2"/>
    </source>
</evidence>
<dbReference type="Proteomes" id="UP000604381">
    <property type="component" value="Unassembled WGS sequence"/>
</dbReference>
<dbReference type="InterPro" id="IPR039901">
    <property type="entry name" value="Kdotransferase"/>
</dbReference>
<protein>
    <recommendedName>
        <fullName evidence="3 9">3-deoxy-D-manno-octulosonic acid transferase</fullName>
        <shortName evidence="9">Kdo transferase</shortName>
        <ecNumber evidence="2 9">2.4.99.12</ecNumber>
    </recommendedName>
    <alternativeName>
        <fullName evidence="5 9">Lipid IV(A) 3-deoxy-D-manno-octulosonic acid transferase</fullName>
    </alternativeName>
</protein>
<organism evidence="11 12">
    <name type="scientific">Candidatus Amphirhobacter heronislandensis</name>
    <dbReference type="NCBI Taxonomy" id="1732024"/>
    <lineage>
        <taxon>Bacteria</taxon>
        <taxon>Pseudomonadati</taxon>
        <taxon>Pseudomonadota</taxon>
        <taxon>Gammaproteobacteria</taxon>
        <taxon>Candidatus Tethybacterales</taxon>
        <taxon>Candidatus Tethybacteraceae</taxon>
        <taxon>Candidatus Amphirhobacter</taxon>
    </lineage>
</organism>
<name>A0A930UGM0_9GAMM</name>
<dbReference type="GO" id="GO:0005886">
    <property type="term" value="C:plasma membrane"/>
    <property type="evidence" value="ECO:0007669"/>
    <property type="project" value="UniProtKB-SubCell"/>
</dbReference>
<dbReference type="SUPFAM" id="SSF53756">
    <property type="entry name" value="UDP-Glycosyltransferase/glycogen phosphorylase"/>
    <property type="match status" value="1"/>
</dbReference>
<evidence type="ECO:0000256" key="4">
    <source>
        <dbReference type="ARBA" id="ARBA00022679"/>
    </source>
</evidence>
<sequence>MQALGRAAYALVLALLLPAYALAKLRRGGPAALRLRERWGLAPPAGAAVWANFASLGEFNACKELLLALQQRGHRLLLTHSAEAARAIAARATGAPVHALPLDFASTMARFVRRQRPRLCLLVEQELWPNLVDQVRRRGAPVAVVNARLSRRTARRHARLFPFTRRLFEGLDLVCAQDADAARRFRALGAPRVEVTGNMKFDRRPDAAKVAEGEALRRRLNEAWPGRPVLLLASTRAHRGQAEEKLLLDALAPLLAKVVLLLVPRHLERMDEAAKILAGRGLAYSRRSSLAPDARPAAMVLGDTLGSMDCYVACADLVFMGASLVAKGGQNPMEAFVQGKAVLCGPHM</sequence>
<evidence type="ECO:0000313" key="11">
    <source>
        <dbReference type="EMBL" id="MBF2735318.1"/>
    </source>
</evidence>
<keyword evidence="4 9" id="KW-0808">Transferase</keyword>
<dbReference type="EMBL" id="JADHEI010000033">
    <property type="protein sequence ID" value="MBF2735318.1"/>
    <property type="molecule type" value="Genomic_DNA"/>
</dbReference>
<feature type="domain" description="3-deoxy-D-manno-octulosonic-acid transferase N-terminal" evidence="10">
    <location>
        <begin position="34"/>
        <end position="203"/>
    </location>
</feature>
<evidence type="ECO:0000256" key="9">
    <source>
        <dbReference type="RuleBase" id="RU365103"/>
    </source>
</evidence>
<evidence type="ECO:0000256" key="5">
    <source>
        <dbReference type="ARBA" id="ARBA00031445"/>
    </source>
</evidence>
<keyword evidence="12" id="KW-1185">Reference proteome</keyword>
<dbReference type="GO" id="GO:0043842">
    <property type="term" value="F:Kdo transferase activity"/>
    <property type="evidence" value="ECO:0007669"/>
    <property type="project" value="UniProtKB-EC"/>
</dbReference>
<comment type="catalytic activity">
    <reaction evidence="6 9">
        <text>lipid IVA (E. coli) + CMP-3-deoxy-beta-D-manno-octulosonate = alpha-Kdo-(2-&gt;6)-lipid IVA (E. coli) + CMP + H(+)</text>
        <dbReference type="Rhea" id="RHEA:28066"/>
        <dbReference type="ChEBI" id="CHEBI:15378"/>
        <dbReference type="ChEBI" id="CHEBI:58603"/>
        <dbReference type="ChEBI" id="CHEBI:60364"/>
        <dbReference type="ChEBI" id="CHEBI:60377"/>
        <dbReference type="ChEBI" id="CHEBI:85987"/>
        <dbReference type="EC" id="2.4.99.12"/>
    </reaction>
</comment>
<feature type="active site" description="Proton acceptor" evidence="7">
    <location>
        <position position="58"/>
    </location>
</feature>
<dbReference type="GO" id="GO:0009244">
    <property type="term" value="P:lipopolysaccharide core region biosynthetic process"/>
    <property type="evidence" value="ECO:0007669"/>
    <property type="project" value="UniProtKB-UniRule"/>
</dbReference>
<comment type="function">
    <text evidence="9">Involved in lipopolysaccharide (LPS) biosynthesis. Catalyzes the transfer of 3-deoxy-D-manno-octulosonate (Kdo) residue(s) from CMP-Kdo to lipid IV(A), the tetraacyldisaccharide-1,4'-bisphosphate precursor of lipid A.</text>
</comment>
<dbReference type="InterPro" id="IPR007507">
    <property type="entry name" value="Glycos_transf_N"/>
</dbReference>
<feature type="site" description="Transition state stabilizer" evidence="8">
    <location>
        <position position="200"/>
    </location>
</feature>
<comment type="pathway">
    <text evidence="1 9">Bacterial outer membrane biogenesis; LPS core biosynthesis.</text>
</comment>
<keyword evidence="9" id="KW-0472">Membrane</keyword>
<dbReference type="EC" id="2.4.99.12" evidence="2 9"/>
<evidence type="ECO:0000256" key="6">
    <source>
        <dbReference type="ARBA" id="ARBA00049183"/>
    </source>
</evidence>
<evidence type="ECO:0000259" key="10">
    <source>
        <dbReference type="Pfam" id="PF04413"/>
    </source>
</evidence>
<dbReference type="PANTHER" id="PTHR42755:SF1">
    <property type="entry name" value="3-DEOXY-D-MANNO-OCTULOSONIC ACID TRANSFERASE, MITOCHONDRIAL-RELATED"/>
    <property type="match status" value="1"/>
</dbReference>
<reference evidence="11" key="1">
    <citation type="submission" date="2020-10" db="EMBL/GenBank/DDBJ databases">
        <title>An improved Amphimedon queenslandica hologenome assembly reveals how three proteobacterial symbionts can extend the metabolic phenotypic of their marine sponge host.</title>
        <authorList>
            <person name="Degnan B."/>
            <person name="Degnan S."/>
            <person name="Xiang X."/>
        </authorList>
    </citation>
    <scope>NUCLEOTIDE SEQUENCE</scope>
    <source>
        <strain evidence="11">AqS2</strain>
    </source>
</reference>
<dbReference type="Pfam" id="PF04413">
    <property type="entry name" value="Glycos_transf_N"/>
    <property type="match status" value="1"/>
</dbReference>
<dbReference type="InterPro" id="IPR038107">
    <property type="entry name" value="Glycos_transf_N_sf"/>
</dbReference>
<feature type="non-terminal residue" evidence="11">
    <location>
        <position position="348"/>
    </location>
</feature>
<dbReference type="AlphaFoldDB" id="A0A930UGM0"/>
<dbReference type="GO" id="GO:0009245">
    <property type="term" value="P:lipid A biosynthetic process"/>
    <property type="evidence" value="ECO:0007669"/>
    <property type="project" value="TreeGrafter"/>
</dbReference>
<proteinExistence type="inferred from homology"/>
<feature type="site" description="Transition state stabilizer" evidence="8">
    <location>
        <position position="124"/>
    </location>
</feature>
<comment type="similarity">
    <text evidence="9">Belongs to the glycosyltransferase group 1 family.</text>
</comment>
<accession>A0A930UGM0</accession>
<gene>
    <name evidence="11" type="ORF">ISN26_04435</name>
</gene>
<evidence type="ECO:0000256" key="3">
    <source>
        <dbReference type="ARBA" id="ARBA00019077"/>
    </source>
</evidence>